<protein>
    <submittedName>
        <fullName evidence="2">Uncharacterized protein</fullName>
    </submittedName>
</protein>
<gene>
    <name evidence="2" type="ORF">PXEA_LOCUS32761</name>
</gene>
<feature type="compositionally biased region" description="Polar residues" evidence="1">
    <location>
        <begin position="60"/>
        <end position="79"/>
    </location>
</feature>
<feature type="compositionally biased region" description="Polar residues" evidence="1">
    <location>
        <begin position="107"/>
        <end position="120"/>
    </location>
</feature>
<dbReference type="Proteomes" id="UP000784294">
    <property type="component" value="Unassembled WGS sequence"/>
</dbReference>
<reference evidence="2" key="1">
    <citation type="submission" date="2018-11" db="EMBL/GenBank/DDBJ databases">
        <authorList>
            <consortium name="Pathogen Informatics"/>
        </authorList>
    </citation>
    <scope>NUCLEOTIDE SEQUENCE</scope>
</reference>
<dbReference type="EMBL" id="CAAALY010260838">
    <property type="protein sequence ID" value="VEL39321.1"/>
    <property type="molecule type" value="Genomic_DNA"/>
</dbReference>
<feature type="region of interest" description="Disordered" evidence="1">
    <location>
        <begin position="54"/>
        <end position="120"/>
    </location>
</feature>
<evidence type="ECO:0000313" key="2">
    <source>
        <dbReference type="EMBL" id="VEL39321.1"/>
    </source>
</evidence>
<keyword evidence="3" id="KW-1185">Reference proteome</keyword>
<proteinExistence type="predicted"/>
<organism evidence="2 3">
    <name type="scientific">Protopolystoma xenopodis</name>
    <dbReference type="NCBI Taxonomy" id="117903"/>
    <lineage>
        <taxon>Eukaryota</taxon>
        <taxon>Metazoa</taxon>
        <taxon>Spiralia</taxon>
        <taxon>Lophotrochozoa</taxon>
        <taxon>Platyhelminthes</taxon>
        <taxon>Monogenea</taxon>
        <taxon>Polyopisthocotylea</taxon>
        <taxon>Polystomatidea</taxon>
        <taxon>Polystomatidae</taxon>
        <taxon>Protopolystoma</taxon>
    </lineage>
</organism>
<dbReference type="AlphaFoldDB" id="A0A3S5C6W4"/>
<accession>A0A3S5C6W4</accession>
<sequence length="120" mass="13211">MHQTFQSLCQRSYYTFLVCASRLARSVSRRRSHRPGRLVQPRPIPSARVILPSRPRVSVTAGSADQPSPMRQETASPVASTHLVCSSGKCEQAGRRHLVSVARSPNRPRSGQPTSRPANP</sequence>
<evidence type="ECO:0000256" key="1">
    <source>
        <dbReference type="SAM" id="MobiDB-lite"/>
    </source>
</evidence>
<evidence type="ECO:0000313" key="3">
    <source>
        <dbReference type="Proteomes" id="UP000784294"/>
    </source>
</evidence>
<comment type="caution">
    <text evidence="2">The sequence shown here is derived from an EMBL/GenBank/DDBJ whole genome shotgun (WGS) entry which is preliminary data.</text>
</comment>
<name>A0A3S5C6W4_9PLAT</name>